<name>A0A7V8VBA8_9BACT</name>
<dbReference type="SUPFAM" id="SSF142433">
    <property type="entry name" value="CinA-like"/>
    <property type="match status" value="1"/>
</dbReference>
<dbReference type="PANTHER" id="PTHR13939">
    <property type="entry name" value="NICOTINAMIDE-NUCLEOTIDE AMIDOHYDROLASE PNCC"/>
    <property type="match status" value="1"/>
</dbReference>
<evidence type="ECO:0000256" key="1">
    <source>
        <dbReference type="HAMAP-Rule" id="MF_00226"/>
    </source>
</evidence>
<dbReference type="Pfam" id="PF18146">
    <property type="entry name" value="CinA_KH"/>
    <property type="match status" value="1"/>
</dbReference>
<dbReference type="Gene3D" id="3.40.980.10">
    <property type="entry name" value="MoaB/Mog-like domain"/>
    <property type="match status" value="1"/>
</dbReference>
<accession>A0A7V8VBA8</accession>
<dbReference type="Gene3D" id="3.90.950.20">
    <property type="entry name" value="CinA-like"/>
    <property type="match status" value="1"/>
</dbReference>
<dbReference type="Proteomes" id="UP000542342">
    <property type="component" value="Unassembled WGS sequence"/>
</dbReference>
<evidence type="ECO:0000259" key="2">
    <source>
        <dbReference type="SMART" id="SM00852"/>
    </source>
</evidence>
<sequence length="416" mass="44968">MRAEILAIGTELTTGQTVDTNSPWLSQRLAEVGIPTGYHTIVPDELTDIVEALHIAAGRASLILISGGLGPTQDDLTREALAQAAQVSLVEDPAALEHIRTFFSSRGRPMPERNRQQALRPENAELLPNPIGTAPGLFLHLSQALVFALPGVPRELQLMFQEQVRPRLLKHVGSAGVILYRKINTFGLGESAVEEKIADLTARGRNPEVGITVSDAVVSLRIIARYPTLAEAQAQVSATESLIRQRLGEIVFGVEDEELEDIVVRLAQERKATLAAAESITGGLVAHRICRVPGASQYFRGGIVAYTEEIKHQELGIPWEMLRELGAVSAPVAQAMAEAVRRRFAADLAVATTGFAGPTGGTPQEPIGTAYVALASQQGTEVVRHVWSGERTEIMSRTAKLALNLLRLHLLRRPTS</sequence>
<comment type="caution">
    <text evidence="3">The sequence shown here is derived from an EMBL/GenBank/DDBJ whole genome shotgun (WGS) entry which is preliminary data.</text>
</comment>
<dbReference type="PANTHER" id="PTHR13939:SF0">
    <property type="entry name" value="NMN AMIDOHYDROLASE-LIKE PROTEIN YFAY"/>
    <property type="match status" value="1"/>
</dbReference>
<dbReference type="EMBL" id="JACEFB010000001">
    <property type="protein sequence ID" value="MBA2224891.1"/>
    <property type="molecule type" value="Genomic_DNA"/>
</dbReference>
<proteinExistence type="inferred from homology"/>
<protein>
    <recommendedName>
        <fullName evidence="1">CinA-like protein</fullName>
    </recommendedName>
</protein>
<organism evidence="3 4">
    <name type="scientific">Thermogemmata fonticola</name>
    <dbReference type="NCBI Taxonomy" id="2755323"/>
    <lineage>
        <taxon>Bacteria</taxon>
        <taxon>Pseudomonadati</taxon>
        <taxon>Planctomycetota</taxon>
        <taxon>Planctomycetia</taxon>
        <taxon>Gemmatales</taxon>
        <taxon>Gemmataceae</taxon>
        <taxon>Thermogemmata</taxon>
    </lineage>
</organism>
<evidence type="ECO:0000313" key="4">
    <source>
        <dbReference type="Proteomes" id="UP000542342"/>
    </source>
</evidence>
<dbReference type="InterPro" id="IPR008136">
    <property type="entry name" value="CinA_C"/>
</dbReference>
<feature type="domain" description="MoaB/Mog" evidence="2">
    <location>
        <begin position="4"/>
        <end position="171"/>
    </location>
</feature>
<dbReference type="NCBIfam" id="TIGR00177">
    <property type="entry name" value="molyb_syn"/>
    <property type="match status" value="1"/>
</dbReference>
<dbReference type="InterPro" id="IPR001453">
    <property type="entry name" value="MoaB/Mog_dom"/>
</dbReference>
<dbReference type="InterPro" id="IPR036425">
    <property type="entry name" value="MoaB/Mog-like_dom_sf"/>
</dbReference>
<dbReference type="RefSeq" id="WP_194536303.1">
    <property type="nucleotide sequence ID" value="NZ_JACEFB010000001.1"/>
</dbReference>
<keyword evidence="4" id="KW-1185">Reference proteome</keyword>
<dbReference type="InterPro" id="IPR036653">
    <property type="entry name" value="CinA-like_C"/>
</dbReference>
<dbReference type="NCBIfam" id="TIGR00199">
    <property type="entry name" value="PncC_domain"/>
    <property type="match status" value="1"/>
</dbReference>
<reference evidence="3 4" key="1">
    <citation type="submission" date="2020-07" db="EMBL/GenBank/DDBJ databases">
        <title>Thermogemmata thermophila gen. nov., sp. nov., a novel moderate thermophilic planctomycete from a Kamchatka hot spring.</title>
        <authorList>
            <person name="Elcheninov A.G."/>
            <person name="Podosokorskaya O.A."/>
            <person name="Kovaleva O.L."/>
            <person name="Novikov A."/>
            <person name="Bonch-Osmolovskaya E.A."/>
            <person name="Toshchakov S.V."/>
            <person name="Kublanov I.V."/>
        </authorList>
    </citation>
    <scope>NUCLEOTIDE SEQUENCE [LARGE SCALE GENOMIC DNA]</scope>
    <source>
        <strain evidence="3 4">2918</strain>
    </source>
</reference>
<dbReference type="Pfam" id="PF00994">
    <property type="entry name" value="MoCF_biosynth"/>
    <property type="match status" value="1"/>
</dbReference>
<dbReference type="InterPro" id="IPR008135">
    <property type="entry name" value="Competence-induced_CinA"/>
</dbReference>
<dbReference type="SUPFAM" id="SSF53218">
    <property type="entry name" value="Molybdenum cofactor biosynthesis proteins"/>
    <property type="match status" value="1"/>
</dbReference>
<gene>
    <name evidence="3" type="ORF">H0921_01800</name>
</gene>
<dbReference type="Pfam" id="PF02464">
    <property type="entry name" value="CinA"/>
    <property type="match status" value="1"/>
</dbReference>
<dbReference type="NCBIfam" id="TIGR00200">
    <property type="entry name" value="cinA_nterm"/>
    <property type="match status" value="1"/>
</dbReference>
<dbReference type="HAMAP" id="MF_00226_B">
    <property type="entry name" value="CinA_B"/>
    <property type="match status" value="1"/>
</dbReference>
<comment type="similarity">
    <text evidence="1">Belongs to the CinA family.</text>
</comment>
<dbReference type="Gene3D" id="3.30.70.2860">
    <property type="match status" value="1"/>
</dbReference>
<dbReference type="InterPro" id="IPR041424">
    <property type="entry name" value="CinA_KH"/>
</dbReference>
<dbReference type="NCBIfam" id="NF001813">
    <property type="entry name" value="PRK00549.1"/>
    <property type="match status" value="1"/>
</dbReference>
<dbReference type="PIRSF" id="PIRSF006728">
    <property type="entry name" value="CinA"/>
    <property type="match status" value="1"/>
</dbReference>
<dbReference type="SMART" id="SM00852">
    <property type="entry name" value="MoCF_biosynth"/>
    <property type="match status" value="1"/>
</dbReference>
<dbReference type="AlphaFoldDB" id="A0A7V8VBA8"/>
<dbReference type="InterPro" id="IPR050101">
    <property type="entry name" value="CinA"/>
</dbReference>
<evidence type="ECO:0000313" key="3">
    <source>
        <dbReference type="EMBL" id="MBA2224891.1"/>
    </source>
</evidence>
<dbReference type="CDD" id="cd00885">
    <property type="entry name" value="cinA"/>
    <property type="match status" value="1"/>
</dbReference>